<gene>
    <name evidence="1" type="ORF">UW61_C0019G0010</name>
</gene>
<accession>A0A0G1J6T4</accession>
<dbReference type="Proteomes" id="UP000033901">
    <property type="component" value="Unassembled WGS sequence"/>
</dbReference>
<evidence type="ECO:0000313" key="2">
    <source>
        <dbReference type="Proteomes" id="UP000033901"/>
    </source>
</evidence>
<dbReference type="EMBL" id="LCIZ01000019">
    <property type="protein sequence ID" value="KKT66980.1"/>
    <property type="molecule type" value="Genomic_DNA"/>
</dbReference>
<protein>
    <recommendedName>
        <fullName evidence="3">Resolvase helix-turn-helix domain protein</fullName>
    </recommendedName>
</protein>
<dbReference type="AlphaFoldDB" id="A0A0G1J6T4"/>
<reference evidence="1 2" key="1">
    <citation type="journal article" date="2015" name="Nature">
        <title>rRNA introns, odd ribosomes, and small enigmatic genomes across a large radiation of phyla.</title>
        <authorList>
            <person name="Brown C.T."/>
            <person name="Hug L.A."/>
            <person name="Thomas B.C."/>
            <person name="Sharon I."/>
            <person name="Castelle C.J."/>
            <person name="Singh A."/>
            <person name="Wilkins M.J."/>
            <person name="Williams K.H."/>
            <person name="Banfield J.F."/>
        </authorList>
    </citation>
    <scope>NUCLEOTIDE SEQUENCE [LARGE SCALE GENOMIC DNA]</scope>
</reference>
<name>A0A0G1J6T4_9BACT</name>
<evidence type="ECO:0000313" key="1">
    <source>
        <dbReference type="EMBL" id="KKT66980.1"/>
    </source>
</evidence>
<proteinExistence type="predicted"/>
<dbReference type="Gene3D" id="1.10.10.60">
    <property type="entry name" value="Homeodomain-like"/>
    <property type="match status" value="1"/>
</dbReference>
<comment type="caution">
    <text evidence="1">The sequence shown here is derived from an EMBL/GenBank/DDBJ whole genome shotgun (WGS) entry which is preliminary data.</text>
</comment>
<organism evidence="1 2">
    <name type="scientific">Candidatus Curtissbacteria bacterium GW2011_GWC1_44_33</name>
    <dbReference type="NCBI Taxonomy" id="1618413"/>
    <lineage>
        <taxon>Bacteria</taxon>
        <taxon>Candidatus Curtissiibacteriota</taxon>
    </lineage>
</organism>
<evidence type="ECO:0008006" key="3">
    <source>
        <dbReference type="Google" id="ProtNLM"/>
    </source>
</evidence>
<sequence length="226" mass="26467">MYGIQIKKQAELFRKKGKSIYEIARTMNLRPTTVSYWCKDIKLSDFLIRKISNEGKKKARQAMLVYTEKQRRERLYRQATEREIGRKLLGRLSRRDLTMVGLGLYWGEGYKGSNSELGFTNSNPDIIRFFLNWLVIFSISKKDLIFRLTINDIFVNQEKRLKRFWFTKLGVRESQFTKTTLIKSTLKKADTSRGNIYKGVLRVKVRRGNALKNRILGALEHISACA</sequence>